<reference evidence="2 3" key="1">
    <citation type="journal article" date="2015" name="Int. J. Syst. Evol. Microbiol.">
        <title>Mariniphaga sediminis sp. nov., isolated from coastal sediment.</title>
        <authorList>
            <person name="Wang F.Q."/>
            <person name="Shen Q.Y."/>
            <person name="Chen G.J."/>
            <person name="Du Z.J."/>
        </authorList>
    </citation>
    <scope>NUCLEOTIDE SEQUENCE [LARGE SCALE GENOMIC DNA]</scope>
    <source>
        <strain evidence="2 3">SY21</strain>
    </source>
</reference>
<keyword evidence="1" id="KW-0472">Membrane</keyword>
<dbReference type="EMBL" id="QWET01000003">
    <property type="protein sequence ID" value="RIH66193.1"/>
    <property type="molecule type" value="Genomic_DNA"/>
</dbReference>
<dbReference type="AlphaFoldDB" id="A0A399D456"/>
<evidence type="ECO:0000313" key="3">
    <source>
        <dbReference type="Proteomes" id="UP000266441"/>
    </source>
</evidence>
<evidence type="ECO:0000313" key="2">
    <source>
        <dbReference type="EMBL" id="RIH66193.1"/>
    </source>
</evidence>
<comment type="caution">
    <text evidence="2">The sequence shown here is derived from an EMBL/GenBank/DDBJ whole genome shotgun (WGS) entry which is preliminary data.</text>
</comment>
<name>A0A399D456_9BACT</name>
<accession>A0A399D456</accession>
<organism evidence="2 3">
    <name type="scientific">Mariniphaga sediminis</name>
    <dbReference type="NCBI Taxonomy" id="1628158"/>
    <lineage>
        <taxon>Bacteria</taxon>
        <taxon>Pseudomonadati</taxon>
        <taxon>Bacteroidota</taxon>
        <taxon>Bacteroidia</taxon>
        <taxon>Marinilabiliales</taxon>
        <taxon>Prolixibacteraceae</taxon>
        <taxon>Mariniphaga</taxon>
    </lineage>
</organism>
<keyword evidence="1" id="KW-0812">Transmembrane</keyword>
<proteinExistence type="predicted"/>
<dbReference type="Proteomes" id="UP000266441">
    <property type="component" value="Unassembled WGS sequence"/>
</dbReference>
<keyword evidence="1" id="KW-1133">Transmembrane helix</keyword>
<gene>
    <name evidence="2" type="ORF">D1164_04585</name>
</gene>
<dbReference type="RefSeq" id="WP_119348780.1">
    <property type="nucleotide sequence ID" value="NZ_QWET01000003.1"/>
</dbReference>
<evidence type="ECO:0000256" key="1">
    <source>
        <dbReference type="SAM" id="Phobius"/>
    </source>
</evidence>
<sequence>MSNKIEIKGNFVRKPLGKLPEKIPVPVGWFVIGFNLMKDKNDRREYHGKWFTIKSDHKKIYRVLRFAPNIKGTSSNNNDKEILLDWVGWLDLNNRDEDIDEPIKLTITKTGRIKSIFAGLYHPEPSFRLSTVLALISVILGILSVVLALVL</sequence>
<feature type="transmembrane region" description="Helical" evidence="1">
    <location>
        <begin position="129"/>
        <end position="150"/>
    </location>
</feature>
<protein>
    <submittedName>
        <fullName evidence="2">Uncharacterized protein</fullName>
    </submittedName>
</protein>
<keyword evidence="3" id="KW-1185">Reference proteome</keyword>
<dbReference type="OrthoDB" id="9554161at2"/>